<dbReference type="AlphaFoldDB" id="A0A6H5I0T9"/>
<reference evidence="1 2" key="1">
    <citation type="submission" date="2020-02" db="EMBL/GenBank/DDBJ databases">
        <authorList>
            <person name="Ferguson B K."/>
        </authorList>
    </citation>
    <scope>NUCLEOTIDE SEQUENCE [LARGE SCALE GENOMIC DNA]</scope>
</reference>
<proteinExistence type="predicted"/>
<accession>A0A6H5I0T9</accession>
<keyword evidence="2" id="KW-1185">Reference proteome</keyword>
<organism evidence="1 2">
    <name type="scientific">Trichogramma brassicae</name>
    <dbReference type="NCBI Taxonomy" id="86971"/>
    <lineage>
        <taxon>Eukaryota</taxon>
        <taxon>Metazoa</taxon>
        <taxon>Ecdysozoa</taxon>
        <taxon>Arthropoda</taxon>
        <taxon>Hexapoda</taxon>
        <taxon>Insecta</taxon>
        <taxon>Pterygota</taxon>
        <taxon>Neoptera</taxon>
        <taxon>Endopterygota</taxon>
        <taxon>Hymenoptera</taxon>
        <taxon>Apocrita</taxon>
        <taxon>Proctotrupomorpha</taxon>
        <taxon>Chalcidoidea</taxon>
        <taxon>Trichogrammatidae</taxon>
        <taxon>Trichogramma</taxon>
    </lineage>
</organism>
<dbReference type="EMBL" id="CADCXV010000020">
    <property type="protein sequence ID" value="CAB0027908.1"/>
    <property type="molecule type" value="Genomic_DNA"/>
</dbReference>
<dbReference type="Proteomes" id="UP000479190">
    <property type="component" value="Unassembled WGS sequence"/>
</dbReference>
<evidence type="ECO:0000313" key="2">
    <source>
        <dbReference type="Proteomes" id="UP000479190"/>
    </source>
</evidence>
<protein>
    <submittedName>
        <fullName evidence="1">Uncharacterized protein</fullName>
    </submittedName>
</protein>
<name>A0A6H5I0T9_9HYME</name>
<sequence>MFDEEEHTTRDQSRTFSCANLFSTTPCNNQYITIYYEYSIYQYIQYYMNS</sequence>
<gene>
    <name evidence="1" type="ORF">TBRA_LOCUS138</name>
</gene>
<evidence type="ECO:0000313" key="1">
    <source>
        <dbReference type="EMBL" id="CAB0027908.1"/>
    </source>
</evidence>